<evidence type="ECO:0000256" key="1">
    <source>
        <dbReference type="ARBA" id="ARBA00001849"/>
    </source>
</evidence>
<dbReference type="SUPFAM" id="SSF50249">
    <property type="entry name" value="Nucleic acid-binding proteins"/>
    <property type="match status" value="3"/>
</dbReference>
<dbReference type="PROSITE" id="PS01175">
    <property type="entry name" value="RIBONUCLEASE_II"/>
    <property type="match status" value="1"/>
</dbReference>
<organism evidence="9 10">
    <name type="scientific">Mesoplasma lactucae ATCC 49193</name>
    <dbReference type="NCBI Taxonomy" id="81460"/>
    <lineage>
        <taxon>Bacteria</taxon>
        <taxon>Bacillati</taxon>
        <taxon>Mycoplasmatota</taxon>
        <taxon>Mollicutes</taxon>
        <taxon>Entomoplasmatales</taxon>
        <taxon>Entomoplasmataceae</taxon>
        <taxon>Mesoplasma</taxon>
    </lineage>
</organism>
<dbReference type="InterPro" id="IPR022966">
    <property type="entry name" value="RNase_II/R_CS"/>
</dbReference>
<dbReference type="HAMAP" id="MF_01895">
    <property type="entry name" value="RNase_R"/>
    <property type="match status" value="1"/>
</dbReference>
<keyword evidence="7 8" id="KW-0694">RNA-binding</keyword>
<dbReference type="SMART" id="SM00316">
    <property type="entry name" value="S1"/>
    <property type="match status" value="1"/>
</dbReference>
<dbReference type="GO" id="GO:0003723">
    <property type="term" value="F:RNA binding"/>
    <property type="evidence" value="ECO:0007669"/>
    <property type="project" value="UniProtKB-UniRule"/>
</dbReference>
<dbReference type="PROSITE" id="PS50126">
    <property type="entry name" value="S1"/>
    <property type="match status" value="1"/>
</dbReference>
<dbReference type="Proteomes" id="UP000232227">
    <property type="component" value="Chromosome"/>
</dbReference>
<dbReference type="Gene3D" id="2.40.50.140">
    <property type="entry name" value="Nucleic acid-binding proteins"/>
    <property type="match status" value="2"/>
</dbReference>
<proteinExistence type="inferred from homology"/>
<dbReference type="InterPro" id="IPR011805">
    <property type="entry name" value="RNase_R"/>
</dbReference>
<dbReference type="OrthoDB" id="9764149at2"/>
<dbReference type="NCBIfam" id="TIGR00358">
    <property type="entry name" value="3_prime_RNase"/>
    <property type="match status" value="1"/>
</dbReference>
<gene>
    <name evidence="8 9" type="primary">rnr</name>
    <name evidence="9" type="ORF">CP520_02745</name>
</gene>
<dbReference type="GO" id="GO:0008859">
    <property type="term" value="F:exoribonuclease II activity"/>
    <property type="evidence" value="ECO:0007669"/>
    <property type="project" value="UniProtKB-UniRule"/>
</dbReference>
<dbReference type="InterPro" id="IPR050180">
    <property type="entry name" value="RNR_Ribonuclease"/>
</dbReference>
<dbReference type="PANTHER" id="PTHR23355">
    <property type="entry name" value="RIBONUCLEASE"/>
    <property type="match status" value="1"/>
</dbReference>
<keyword evidence="4 8" id="KW-0540">Nuclease</keyword>
<name>A0A291ISE5_9MOLU</name>
<dbReference type="InterPro" id="IPR013223">
    <property type="entry name" value="RNase_B_OB_dom"/>
</dbReference>
<dbReference type="InterPro" id="IPR004476">
    <property type="entry name" value="RNase_II/RNase_R"/>
</dbReference>
<dbReference type="CDD" id="cd04471">
    <property type="entry name" value="S1_RNase_R"/>
    <property type="match status" value="1"/>
</dbReference>
<keyword evidence="5 8" id="KW-0378">Hydrolase</keyword>
<keyword evidence="6 8" id="KW-0269">Exonuclease</keyword>
<dbReference type="InterPro" id="IPR012340">
    <property type="entry name" value="NA-bd_OB-fold"/>
</dbReference>
<dbReference type="Pfam" id="PF00773">
    <property type="entry name" value="RNB"/>
    <property type="match status" value="1"/>
</dbReference>
<dbReference type="AlphaFoldDB" id="A0A291ISE5"/>
<dbReference type="NCBIfam" id="TIGR02063">
    <property type="entry name" value="RNase_R"/>
    <property type="match status" value="1"/>
</dbReference>
<evidence type="ECO:0000313" key="9">
    <source>
        <dbReference type="EMBL" id="ATG97636.1"/>
    </source>
</evidence>
<dbReference type="GO" id="GO:0006402">
    <property type="term" value="P:mRNA catabolic process"/>
    <property type="evidence" value="ECO:0007669"/>
    <property type="project" value="TreeGrafter"/>
</dbReference>
<dbReference type="GO" id="GO:0005829">
    <property type="term" value="C:cytosol"/>
    <property type="evidence" value="ECO:0007669"/>
    <property type="project" value="TreeGrafter"/>
</dbReference>
<comment type="subcellular location">
    <subcellularLocation>
        <location evidence="2 8">Cytoplasm</location>
    </subcellularLocation>
</comment>
<evidence type="ECO:0000256" key="2">
    <source>
        <dbReference type="ARBA" id="ARBA00004496"/>
    </source>
</evidence>
<dbReference type="PANTHER" id="PTHR23355:SF9">
    <property type="entry name" value="DIS3-LIKE EXONUCLEASE 2"/>
    <property type="match status" value="1"/>
</dbReference>
<comment type="catalytic activity">
    <reaction evidence="1 8">
        <text>Exonucleolytic cleavage in the 3'- to 5'-direction to yield nucleoside 5'-phosphates.</text>
        <dbReference type="EC" id="3.1.13.1"/>
    </reaction>
</comment>
<dbReference type="EMBL" id="CP023668">
    <property type="protein sequence ID" value="ATG97636.1"/>
    <property type="molecule type" value="Genomic_DNA"/>
</dbReference>
<dbReference type="Pfam" id="PF08206">
    <property type="entry name" value="OB_RNB"/>
    <property type="match status" value="1"/>
</dbReference>
<evidence type="ECO:0000256" key="7">
    <source>
        <dbReference type="ARBA" id="ARBA00022884"/>
    </source>
</evidence>
<dbReference type="RefSeq" id="WP_096862924.1">
    <property type="nucleotide sequence ID" value="NZ_CP023668.1"/>
</dbReference>
<sequence length="721" mass="82994">METKIINLLKDQKNKKLNIKEISKSLSVKPDELLTKLKDMDEENVIAITPDMDVYLIDQNPYYKGQLKLHTKGFGFVSNLNDEEMEDYFVPPVSLNNALNDDIVVYHVEKDSFVKKDNKNKQEDADKQEPRYRAVVDVVSQRTKEYLVGEIRKSKDGRFLDFIPTDQSFSSFRVVMVNKRDFDLKENMIVKAKILRGEGRKLFVRISRIIGNALKAADRIIAIAEEFNIKIDFNKSTLEEAKVVAKKPDEQPEELKRREKTSIENRMMVTIDGVDSKDLDDSICVEKMDNGNYKLTVAIADVAHYVQPKSPLDNEALMRGNSTYLVNVVIPMLPEVLSNGVCSLNPNEKKFAMACEMEFDKNGVMLNKHVFETVMISKARLNYDQVNKFFKTGEINEDKQVADMLTVARELHKLLDAQSDKRGAIQFDIREPKIILDKDANVVKISSRATGESEKLIENFMVAANEAVAQTIYDKELPFIYRNHGKPDEEKLLEWYSTLTRFGIDPKLTPAQKEDPVYINKTLMEIEKQIKDPIEVELMNLSLLRYMDKAKYGLENIGHFGLASKCYTHFTSPIRRYSDLIVHRYLKQYLVEKDTAEWKLERNAAFVEKASTIINDTEQNSVDTEREVIKVCMVEYMQDKVGQIFDGVIVTALKFGTFVQLENMVEGLVHISEFPDGTYFDEKAQTLTTPQNKIYRMGDKVKVKLIKSDPQTRKIDFQFVQ</sequence>
<evidence type="ECO:0000256" key="8">
    <source>
        <dbReference type="HAMAP-Rule" id="MF_01895"/>
    </source>
</evidence>
<dbReference type="Pfam" id="PF00575">
    <property type="entry name" value="S1"/>
    <property type="match status" value="1"/>
</dbReference>
<dbReference type="EC" id="3.1.13.1" evidence="8"/>
<protein>
    <recommendedName>
        <fullName evidence="8">Ribonuclease R</fullName>
        <shortName evidence="8">RNase R</shortName>
        <ecNumber evidence="8">3.1.13.1</ecNumber>
    </recommendedName>
</protein>
<reference evidence="9 10" key="1">
    <citation type="submission" date="2017-09" db="EMBL/GenBank/DDBJ databases">
        <title>SPAdes assembly of the Mesoplasma lactucae genome.</title>
        <authorList>
            <person name="Knight T.F."/>
            <person name="Rubinstein R."/>
            <person name="Citino T."/>
        </authorList>
    </citation>
    <scope>NUCLEOTIDE SEQUENCE [LARGE SCALE GENOMIC DNA]</scope>
    <source>
        <strain evidence="9 10">831-C4</strain>
    </source>
</reference>
<accession>A0A291ISE5</accession>
<keyword evidence="3 8" id="KW-0963">Cytoplasm</keyword>
<evidence type="ECO:0000256" key="6">
    <source>
        <dbReference type="ARBA" id="ARBA00022839"/>
    </source>
</evidence>
<evidence type="ECO:0000256" key="5">
    <source>
        <dbReference type="ARBA" id="ARBA00022801"/>
    </source>
</evidence>
<dbReference type="KEGG" id="mlac:CP520_02745"/>
<dbReference type="InterPro" id="IPR001900">
    <property type="entry name" value="RNase_II/R"/>
</dbReference>
<evidence type="ECO:0000256" key="3">
    <source>
        <dbReference type="ARBA" id="ARBA00022490"/>
    </source>
</evidence>
<dbReference type="InterPro" id="IPR003029">
    <property type="entry name" value="S1_domain"/>
</dbReference>
<keyword evidence="10" id="KW-1185">Reference proteome</keyword>
<comment type="similarity">
    <text evidence="8">Belongs to the RNR ribonuclease family. RNase R subfamily.</text>
</comment>
<comment type="function">
    <text evidence="8">3'-5' exoribonuclease that releases 5'-nucleoside monophosphates and is involved in maturation of structured RNAs.</text>
</comment>
<evidence type="ECO:0000256" key="4">
    <source>
        <dbReference type="ARBA" id="ARBA00022722"/>
    </source>
</evidence>
<dbReference type="SMART" id="SM00955">
    <property type="entry name" value="RNB"/>
    <property type="match status" value="1"/>
</dbReference>
<evidence type="ECO:0000313" key="10">
    <source>
        <dbReference type="Proteomes" id="UP000232227"/>
    </source>
</evidence>